<protein>
    <submittedName>
        <fullName evidence="3">Ankyrin repeat protein</fullName>
    </submittedName>
</protein>
<organism evidence="3">
    <name type="scientific">Catovirus CTV1</name>
    <dbReference type="NCBI Taxonomy" id="1977631"/>
    <lineage>
        <taxon>Viruses</taxon>
        <taxon>Varidnaviria</taxon>
        <taxon>Bamfordvirae</taxon>
        <taxon>Nucleocytoviricota</taxon>
        <taxon>Megaviricetes</taxon>
        <taxon>Imitervirales</taxon>
        <taxon>Mimiviridae</taxon>
        <taxon>Klosneuvirinae</taxon>
        <taxon>Catovirus</taxon>
    </lineage>
</organism>
<accession>A0A1V0S8R1</accession>
<dbReference type="PANTHER" id="PTHR24188:SF29">
    <property type="entry name" value="GH09064P"/>
    <property type="match status" value="1"/>
</dbReference>
<dbReference type="Gene3D" id="1.25.40.20">
    <property type="entry name" value="Ankyrin repeat-containing domain"/>
    <property type="match status" value="2"/>
</dbReference>
<dbReference type="PROSITE" id="PS50088">
    <property type="entry name" value="ANK_REPEAT"/>
    <property type="match status" value="1"/>
</dbReference>
<reference evidence="3" key="1">
    <citation type="journal article" date="2017" name="Science">
        <title>Giant viruses with an expanded complement of translation system components.</title>
        <authorList>
            <person name="Schulz F."/>
            <person name="Yutin N."/>
            <person name="Ivanova N.N."/>
            <person name="Ortega D.R."/>
            <person name="Lee T.K."/>
            <person name="Vierheilig J."/>
            <person name="Daims H."/>
            <person name="Horn M."/>
            <person name="Wagner M."/>
            <person name="Jensen G.J."/>
            <person name="Kyrpides N.C."/>
            <person name="Koonin E.V."/>
            <person name="Woyke T."/>
        </authorList>
    </citation>
    <scope>NUCLEOTIDE SEQUENCE</scope>
    <source>
        <strain evidence="3">CTV1</strain>
    </source>
</reference>
<dbReference type="SMART" id="SM00248">
    <property type="entry name" value="ANK"/>
    <property type="match status" value="6"/>
</dbReference>
<sequence length="452" mass="52429">MLQELNGELNSAVENALLEGRLESVKYLVKSGVDIRKPVYSAIALATRSGNLKLVEYVVSLGFYPECHDGGIIEAVRSNNTEILKYLTSVGMYISCAEKYEILRELVKDNKIEMFKCLMSECISDVEKYEILSESAKNGYQEIFEHTIDCDINDYLNGQKKVNSKLKRHYAVTGLNINVLDRENQVIQLRLCYFSTLGAEYNNEIQEIALKNNRINIITSMFERGATQLKSLSVEEYSCEIIDKLLDLYSHHGGINQYLLEIYVGDCVIRNKLENLKIIISKVDKNYDFNSDFCNAVRKGYLEIVKYIFTKGVDISHNNYMAVQQAAKYGYFEILDYLMSVGGRVNASNNCLIKELYRYCDRTKRRDEWKMFKKIISYGADINAIKEDCEIEKIAKKLFEENNFELVCTINKERLKDRSIYYRSEKIIRNRERFINNIIIFPLKNIIICFSD</sequence>
<dbReference type="InterPro" id="IPR036770">
    <property type="entry name" value="Ankyrin_rpt-contain_sf"/>
</dbReference>
<name>A0A1V0S8R1_9VIRU</name>
<evidence type="ECO:0000256" key="1">
    <source>
        <dbReference type="ARBA" id="ARBA00022737"/>
    </source>
</evidence>
<keyword evidence="1" id="KW-0677">Repeat</keyword>
<dbReference type="SUPFAM" id="SSF48403">
    <property type="entry name" value="Ankyrin repeat"/>
    <property type="match status" value="1"/>
</dbReference>
<dbReference type="InterPro" id="IPR002110">
    <property type="entry name" value="Ankyrin_rpt"/>
</dbReference>
<evidence type="ECO:0000313" key="3">
    <source>
        <dbReference type="EMBL" id="ARF08094.1"/>
    </source>
</evidence>
<gene>
    <name evidence="3" type="ORF">Catovirus_1_144</name>
</gene>
<proteinExistence type="predicted"/>
<dbReference type="EMBL" id="KY684083">
    <property type="protein sequence ID" value="ARF08094.1"/>
    <property type="molecule type" value="Genomic_DNA"/>
</dbReference>
<dbReference type="PANTHER" id="PTHR24188">
    <property type="entry name" value="ANKYRIN REPEAT PROTEIN"/>
    <property type="match status" value="1"/>
</dbReference>
<keyword evidence="2" id="KW-0040">ANK repeat</keyword>
<evidence type="ECO:0000256" key="2">
    <source>
        <dbReference type="ARBA" id="ARBA00023043"/>
    </source>
</evidence>